<evidence type="ECO:0000256" key="2">
    <source>
        <dbReference type="ARBA" id="ARBA00004316"/>
    </source>
</evidence>
<feature type="region of interest" description="Disordered" evidence="16">
    <location>
        <begin position="764"/>
        <end position="801"/>
    </location>
</feature>
<dbReference type="InterPro" id="IPR000299">
    <property type="entry name" value="FERM_domain"/>
</dbReference>
<evidence type="ECO:0000256" key="16">
    <source>
        <dbReference type="SAM" id="MobiDB-lite"/>
    </source>
</evidence>
<dbReference type="InterPro" id="IPR041390">
    <property type="entry name" value="FADK_N"/>
</dbReference>
<dbReference type="Pfam" id="PF21477">
    <property type="entry name" value="FERM_C_FAK1"/>
    <property type="match status" value="1"/>
</dbReference>
<dbReference type="InterPro" id="IPR008266">
    <property type="entry name" value="Tyr_kinase_AS"/>
</dbReference>
<evidence type="ECO:0000313" key="20">
    <source>
        <dbReference type="RefSeq" id="XP_014663511.1"/>
    </source>
</evidence>
<keyword evidence="14" id="KW-0966">Cell projection</keyword>
<dbReference type="InterPro" id="IPR014352">
    <property type="entry name" value="FERM/acyl-CoA-bd_prot_sf"/>
</dbReference>
<feature type="domain" description="Protein kinase" evidence="17">
    <location>
        <begin position="423"/>
        <end position="695"/>
    </location>
</feature>
<dbReference type="Gene3D" id="1.10.510.10">
    <property type="entry name" value="Transferase(Phosphotransferase) domain 1"/>
    <property type="match status" value="1"/>
</dbReference>
<dbReference type="Proteomes" id="UP000695022">
    <property type="component" value="Unplaced"/>
</dbReference>
<protein>
    <submittedName>
        <fullName evidence="20">Focal adhesion kinase 1-like</fullName>
    </submittedName>
</protein>
<evidence type="ECO:0000256" key="14">
    <source>
        <dbReference type="ARBA" id="ARBA00023273"/>
    </source>
</evidence>
<dbReference type="InterPro" id="IPR011993">
    <property type="entry name" value="PH-like_dom_sf"/>
</dbReference>
<dbReference type="CDD" id="cd14473">
    <property type="entry name" value="FERM_B-lobe"/>
    <property type="match status" value="1"/>
</dbReference>
<evidence type="ECO:0000256" key="5">
    <source>
        <dbReference type="ARBA" id="ARBA00022475"/>
    </source>
</evidence>
<dbReference type="PROSITE" id="PS00107">
    <property type="entry name" value="PROTEIN_KINASE_ATP"/>
    <property type="match status" value="1"/>
</dbReference>
<dbReference type="SMART" id="SM00295">
    <property type="entry name" value="B41"/>
    <property type="match status" value="1"/>
</dbReference>
<dbReference type="Gene3D" id="3.10.20.90">
    <property type="entry name" value="Phosphatidylinositol 3-kinase Catalytic Subunit, Chain A, domain 1"/>
    <property type="match status" value="1"/>
</dbReference>
<dbReference type="CDD" id="cd13190">
    <property type="entry name" value="FERM_C_FAK1"/>
    <property type="match status" value="1"/>
</dbReference>
<dbReference type="PROSITE" id="PS50057">
    <property type="entry name" value="FERM_3"/>
    <property type="match status" value="1"/>
</dbReference>
<keyword evidence="7" id="KW-0597">Phosphoprotein</keyword>
<feature type="region of interest" description="Disordered" evidence="16">
    <location>
        <begin position="713"/>
        <end position="735"/>
    </location>
</feature>
<dbReference type="PROSITE" id="PS00109">
    <property type="entry name" value="PROTEIN_KINASE_TYR"/>
    <property type="match status" value="1"/>
</dbReference>
<dbReference type="Gene3D" id="1.20.120.330">
    <property type="entry name" value="Nucleotidyltransferases domain 2"/>
    <property type="match status" value="1"/>
</dbReference>
<dbReference type="InterPro" id="IPR011009">
    <property type="entry name" value="Kinase-like_dom_sf"/>
</dbReference>
<feature type="region of interest" description="Disordered" evidence="16">
    <location>
        <begin position="831"/>
        <end position="858"/>
    </location>
</feature>
<dbReference type="InterPro" id="IPR001245">
    <property type="entry name" value="Ser-Thr/Tyr_kinase_cat_dom"/>
</dbReference>
<accession>A0ABM1DU90</accession>
<evidence type="ECO:0000259" key="17">
    <source>
        <dbReference type="PROSITE" id="PS50011"/>
    </source>
</evidence>
<feature type="domain" description="FERM" evidence="18">
    <location>
        <begin position="12"/>
        <end position="327"/>
    </location>
</feature>
<evidence type="ECO:0000259" key="18">
    <source>
        <dbReference type="PROSITE" id="PS50057"/>
    </source>
</evidence>
<dbReference type="SUPFAM" id="SSF47031">
    <property type="entry name" value="Second domain of FERM"/>
    <property type="match status" value="1"/>
</dbReference>
<evidence type="ECO:0000256" key="9">
    <source>
        <dbReference type="ARBA" id="ARBA00022741"/>
    </source>
</evidence>
<reference evidence="20" key="1">
    <citation type="submission" date="2025-08" db="UniProtKB">
        <authorList>
            <consortium name="RefSeq"/>
        </authorList>
    </citation>
    <scope>IDENTIFICATION</scope>
</reference>
<dbReference type="InterPro" id="IPR020635">
    <property type="entry name" value="Tyr_kinase_cat_dom"/>
</dbReference>
<dbReference type="PROSITE" id="PS50011">
    <property type="entry name" value="PROTEIN_KINASE_DOM"/>
    <property type="match status" value="1"/>
</dbReference>
<evidence type="ECO:0000256" key="4">
    <source>
        <dbReference type="ARBA" id="ARBA00004496"/>
    </source>
</evidence>
<dbReference type="InterPro" id="IPR019749">
    <property type="entry name" value="Band_41_domain"/>
</dbReference>
<dbReference type="PANTHER" id="PTHR46221">
    <property type="entry name" value="FERM AND PDZ DOMAIN-CONTAINING PROTEIN FAMILY MEMBER"/>
    <property type="match status" value="1"/>
</dbReference>
<dbReference type="SMART" id="SM00219">
    <property type="entry name" value="TyrKc"/>
    <property type="match status" value="1"/>
</dbReference>
<dbReference type="Pfam" id="PF07714">
    <property type="entry name" value="PK_Tyr_Ser-Thr"/>
    <property type="match status" value="1"/>
</dbReference>
<comment type="subcellular location">
    <subcellularLocation>
        <location evidence="1">Cell junction</location>
        <location evidence="1">Focal adhesion</location>
    </subcellularLocation>
    <subcellularLocation>
        <location evidence="3">Cell membrane</location>
        <topology evidence="3">Peripheral membrane protein</topology>
        <orientation evidence="3">Cytoplasmic side</orientation>
    </subcellularLocation>
    <subcellularLocation>
        <location evidence="2">Cell projection</location>
    </subcellularLocation>
    <subcellularLocation>
        <location evidence="4">Cytoplasm</location>
    </subcellularLocation>
</comment>
<evidence type="ECO:0000313" key="19">
    <source>
        <dbReference type="Proteomes" id="UP000695022"/>
    </source>
</evidence>
<evidence type="ECO:0000256" key="11">
    <source>
        <dbReference type="ARBA" id="ARBA00022840"/>
    </source>
</evidence>
<keyword evidence="10" id="KW-0418">Kinase</keyword>
<feature type="compositionally biased region" description="Acidic residues" evidence="16">
    <location>
        <begin position="355"/>
        <end position="367"/>
    </location>
</feature>
<dbReference type="PRINTS" id="PR00109">
    <property type="entry name" value="TYRKINASE"/>
</dbReference>
<keyword evidence="5" id="KW-1003">Cell membrane</keyword>
<keyword evidence="19" id="KW-1185">Reference proteome</keyword>
<evidence type="ECO:0000256" key="10">
    <source>
        <dbReference type="ARBA" id="ARBA00022777"/>
    </source>
</evidence>
<keyword evidence="9 15" id="KW-0547">Nucleotide-binding</keyword>
<dbReference type="SUPFAM" id="SSF56112">
    <property type="entry name" value="Protein kinase-like (PK-like)"/>
    <property type="match status" value="1"/>
</dbReference>
<dbReference type="Pfam" id="PF18038">
    <property type="entry name" value="FERM_N_2"/>
    <property type="match status" value="1"/>
</dbReference>
<dbReference type="InterPro" id="IPR029071">
    <property type="entry name" value="Ubiquitin-like_domsf"/>
</dbReference>
<dbReference type="Pfam" id="PF00373">
    <property type="entry name" value="FERM_M"/>
    <property type="match status" value="1"/>
</dbReference>
<feature type="binding site" evidence="15">
    <location>
        <position position="455"/>
    </location>
    <ligand>
        <name>ATP</name>
        <dbReference type="ChEBI" id="CHEBI:30616"/>
    </ligand>
</feature>
<dbReference type="Gene3D" id="1.20.80.10">
    <property type="match status" value="1"/>
</dbReference>
<keyword evidence="12" id="KW-0965">Cell junction</keyword>
<feature type="compositionally biased region" description="Basic and acidic residues" evidence="16">
    <location>
        <begin position="342"/>
        <end position="354"/>
    </location>
</feature>
<evidence type="ECO:0000256" key="13">
    <source>
        <dbReference type="ARBA" id="ARBA00023136"/>
    </source>
</evidence>
<dbReference type="InterPro" id="IPR036137">
    <property type="entry name" value="Focal_adhe_kin_target_dom_sf"/>
</dbReference>
<keyword evidence="11 15" id="KW-0067">ATP-binding</keyword>
<evidence type="ECO:0000256" key="15">
    <source>
        <dbReference type="PROSITE-ProRule" id="PRU10141"/>
    </source>
</evidence>
<dbReference type="InterPro" id="IPR041784">
    <property type="entry name" value="FAK1/PYK2_FERM_C"/>
</dbReference>
<feature type="region of interest" description="Disordered" evidence="16">
    <location>
        <begin position="375"/>
        <end position="394"/>
    </location>
</feature>
<evidence type="ECO:0000256" key="8">
    <source>
        <dbReference type="ARBA" id="ARBA00022679"/>
    </source>
</evidence>
<dbReference type="InterPro" id="IPR000719">
    <property type="entry name" value="Prot_kinase_dom"/>
</dbReference>
<proteinExistence type="predicted"/>
<dbReference type="PANTHER" id="PTHR46221:SF9">
    <property type="entry name" value="NON-SPECIFIC PROTEIN-TYROSINE KINASE"/>
    <property type="match status" value="1"/>
</dbReference>
<dbReference type="SUPFAM" id="SSF50729">
    <property type="entry name" value="PH domain-like"/>
    <property type="match status" value="1"/>
</dbReference>
<dbReference type="RefSeq" id="XP_014663511.1">
    <property type="nucleotide sequence ID" value="XM_014808025.1"/>
</dbReference>
<evidence type="ECO:0000256" key="3">
    <source>
        <dbReference type="ARBA" id="ARBA00004413"/>
    </source>
</evidence>
<feature type="region of interest" description="Disordered" evidence="16">
    <location>
        <begin position="334"/>
        <end position="367"/>
    </location>
</feature>
<dbReference type="InterPro" id="IPR017441">
    <property type="entry name" value="Protein_kinase_ATP_BS"/>
</dbReference>
<gene>
    <name evidence="20" type="primary">LOC106806163</name>
</gene>
<dbReference type="SUPFAM" id="SSF68993">
    <property type="entry name" value="FAT domain of focal adhesion kinase"/>
    <property type="match status" value="1"/>
</dbReference>
<evidence type="ECO:0000256" key="6">
    <source>
        <dbReference type="ARBA" id="ARBA00022490"/>
    </source>
</evidence>
<sequence length="1030" mass="114430">MSASNGKEAFTCRVKVFLPNGSSNLIQHGENADVRGITHLMVDRLAAGKRAFKPAYGMRLAHKKSDETKWLHPDMTMTEMQQRYLAGEDADQWRHELRVRYLPKSLAELYERDRVTFYYFYDQVRNDYMRRLAETVDQEVALRLGSLEIRRFFRDMPGIALDKKANFEYLEKEIGLDKFFPLFIVNGMKTKVLRKEIHGHFRRYAALSEGECVFKFFEVLANVCRFDQEKFKCALGSSWKIPGELIIGPAEEISYAAGEGTTPQLLANFHQVERISVEAAKNCDTSAVRLAIEGAAETLSFTCTSHSVAEDVADLVDGYCRLIHNTRASRWVNAGTTPPPCPDEHAAAAANHEEPAEEEPVEEEEEEEVVVEVRQEKGRAGEAARSKSPTPDKQVSIVSIAESDYAEIQDGGDGDWELPRERISLTEIIGEGQFGDVHRGVYATRDGHRVDVAIKTCKTAAATAAAMDADDDDRDAFGETEKFLEEAYIMKQFDHPHIVKLVGVCTDAPVMIVMELARHGEMRAYLQSNKHRLDLTTLIMYAYQLSTALSYLESKKFVHRDIAARNVLVSSQDCVKLGDFGLSRWVEDQSYYKASKGKLPIKWMAPESINFRRFTTASDVWMFGVCMWEVMMLGVKPFQGVKNNDVIGRIENGERLPLPPGCPPRLYQLMASCWAYEPSKRLSFQDVKTALSEVLVEERQQREELMALENCRVAGGQPGGGGAEEPPPKPSRVPGLLAPLAWSAPSAAYLVAQTPEQLAEIMDDGGSADESHYQVAGGRRGHAPHKAGGESTAGKEQRGKPHTLELKLLKQQKQAEEDSRWLAEEEENLKPLRRASSDAGSDASSPPPTPRTPPAVVAQQMQGAGGGCAALTYIGRVDPAPTSDVDRTDDRVFEQTTAVVKAVMELSRGVSCGDVARYVALVRDVGVALRALLVRVDEAMPRLPRCRHRDVEMAHKVLSSDMADVVGAMQLAQKYSATTFDAEYRKGMLSSAHIVAINAKHLLDTVDQARLFARKVEGRKGSDAEQEGKP</sequence>
<dbReference type="InterPro" id="IPR049385">
    <property type="entry name" value="FAK1-like_FERM_C"/>
</dbReference>
<dbReference type="InterPro" id="IPR005189">
    <property type="entry name" value="Focal_adhesion_kin_target_dom"/>
</dbReference>
<dbReference type="Gene3D" id="3.30.200.20">
    <property type="entry name" value="Phosphorylase Kinase, domain 1"/>
    <property type="match status" value="1"/>
</dbReference>
<evidence type="ECO:0000256" key="12">
    <source>
        <dbReference type="ARBA" id="ARBA00022949"/>
    </source>
</evidence>
<evidence type="ECO:0000256" key="7">
    <source>
        <dbReference type="ARBA" id="ARBA00022553"/>
    </source>
</evidence>
<keyword evidence="8" id="KW-0808">Transferase</keyword>
<organism evidence="19 20">
    <name type="scientific">Priapulus caudatus</name>
    <name type="common">Priapulid worm</name>
    <dbReference type="NCBI Taxonomy" id="37621"/>
    <lineage>
        <taxon>Eukaryota</taxon>
        <taxon>Metazoa</taxon>
        <taxon>Ecdysozoa</taxon>
        <taxon>Scalidophora</taxon>
        <taxon>Priapulida</taxon>
        <taxon>Priapulimorpha</taxon>
        <taxon>Priapulimorphida</taxon>
        <taxon>Priapulidae</taxon>
        <taxon>Priapulus</taxon>
    </lineage>
</organism>
<dbReference type="InterPro" id="IPR035963">
    <property type="entry name" value="FERM_2"/>
</dbReference>
<keyword evidence="13" id="KW-0472">Membrane</keyword>
<dbReference type="InterPro" id="IPR019748">
    <property type="entry name" value="FERM_central"/>
</dbReference>
<feature type="compositionally biased region" description="Basic and acidic residues" evidence="16">
    <location>
        <begin position="375"/>
        <end position="385"/>
    </location>
</feature>
<dbReference type="GeneID" id="106806163"/>
<dbReference type="Gene3D" id="2.30.29.30">
    <property type="entry name" value="Pleckstrin-homology domain (PH domain)/Phosphotyrosine-binding domain (PTB)"/>
    <property type="match status" value="1"/>
</dbReference>
<dbReference type="Pfam" id="PF03623">
    <property type="entry name" value="Focal_AT"/>
    <property type="match status" value="1"/>
</dbReference>
<keyword evidence="6" id="KW-0963">Cytoplasm</keyword>
<evidence type="ECO:0000256" key="1">
    <source>
        <dbReference type="ARBA" id="ARBA00004246"/>
    </source>
</evidence>
<dbReference type="SUPFAM" id="SSF54236">
    <property type="entry name" value="Ubiquitin-like"/>
    <property type="match status" value="1"/>
</dbReference>
<name>A0ABM1DU90_PRICU</name>